<sequence length="349" mass="38187">MSPGVGGDFIRSLLKLQQHLVPDLMQTMLKRYRFLQSIRLMQPIGRRGLATNMQLSERIVRGEVTFLKDQGLIDLSTAGMTLTTHGEAVFLELEEVVSELLGLSQLGDRLSAHLGVANVIVVAGNSDEEEWVKQELGRACMKEIQAIATANDVLAVMGGTTLAAVANMAERNETLASTIFVPARGGLGEKVEIQANTISAEFARRTGAAYRLLHVPDQLSEDAYHSLVLEPTVKDILEVIKSSAVVIHGIGDAQRMATRRHSKDLFIETLEREEAVAEAFGYYFDAAGKIIYKQRTIGLQLNELEGKYVISVAGGKSKANAIHAFMKHRPSDVLVTDEAAARELLQHKA</sequence>
<comment type="similarity">
    <text evidence="1">Belongs to the SorC transcriptional regulatory family.</text>
</comment>
<dbReference type="PANTHER" id="PTHR34294:SF5">
    <property type="entry name" value="CENTRAL GLYCOLYTIC GENES REGULATOR"/>
    <property type="match status" value="1"/>
</dbReference>
<protein>
    <submittedName>
        <fullName evidence="7">Central glycolytic genes regulator</fullName>
    </submittedName>
</protein>
<dbReference type="AlphaFoldDB" id="A0A060M668"/>
<dbReference type="HOGENOM" id="CLU_054506_2_0_9"/>
<dbReference type="InterPro" id="IPR007324">
    <property type="entry name" value="Sugar-bd_dom_put"/>
</dbReference>
<dbReference type="Gene3D" id="1.10.10.10">
    <property type="entry name" value="Winged helix-like DNA-binding domain superfamily/Winged helix DNA-binding domain"/>
    <property type="match status" value="1"/>
</dbReference>
<dbReference type="InterPro" id="IPR048715">
    <property type="entry name" value="CggR_N"/>
</dbReference>
<dbReference type="GO" id="GO:0003677">
    <property type="term" value="F:DNA binding"/>
    <property type="evidence" value="ECO:0007669"/>
    <property type="project" value="UniProtKB-KW"/>
</dbReference>
<keyword evidence="2" id="KW-0805">Transcription regulation</keyword>
<evidence type="ECO:0000256" key="3">
    <source>
        <dbReference type="ARBA" id="ARBA00023125"/>
    </source>
</evidence>
<organism evidence="7 8">
    <name type="scientific">Shouchella lehensis G1</name>
    <dbReference type="NCBI Taxonomy" id="1246626"/>
    <lineage>
        <taxon>Bacteria</taxon>
        <taxon>Bacillati</taxon>
        <taxon>Bacillota</taxon>
        <taxon>Bacilli</taxon>
        <taxon>Bacillales</taxon>
        <taxon>Bacillaceae</taxon>
        <taxon>Shouchella</taxon>
    </lineage>
</organism>
<evidence type="ECO:0000256" key="4">
    <source>
        <dbReference type="ARBA" id="ARBA00023163"/>
    </source>
</evidence>
<dbReference type="SUPFAM" id="SSF46785">
    <property type="entry name" value="Winged helix' DNA-binding domain"/>
    <property type="match status" value="1"/>
</dbReference>
<dbReference type="eggNOG" id="COG2390">
    <property type="taxonomic scope" value="Bacteria"/>
</dbReference>
<evidence type="ECO:0000256" key="2">
    <source>
        <dbReference type="ARBA" id="ARBA00023015"/>
    </source>
</evidence>
<reference evidence="7 8" key="1">
    <citation type="journal article" date="2014" name="Gene">
        <title>A comparative genomic analysis of the alkalitolerant soil bacterium Bacillus lehensis G1.</title>
        <authorList>
            <person name="Noor Y.M."/>
            <person name="Samsulrizal N.H."/>
            <person name="Jema'on N.A."/>
            <person name="Low K.O."/>
            <person name="Ramli A.N."/>
            <person name="Alias N.I."/>
            <person name="Damis S.I."/>
            <person name="Fuzi S.F."/>
            <person name="Isa M.N."/>
            <person name="Murad A.M."/>
            <person name="Raih M.F."/>
            <person name="Bakar F.D."/>
            <person name="Najimudin N."/>
            <person name="Mahadi N.M."/>
            <person name="Illias R.M."/>
        </authorList>
    </citation>
    <scope>NUCLEOTIDE SEQUENCE [LARGE SCALE GENOMIC DNA]</scope>
    <source>
        <strain evidence="7 8">G1</strain>
    </source>
</reference>
<dbReference type="InterPro" id="IPR051054">
    <property type="entry name" value="SorC_transcr_regulators"/>
</dbReference>
<proteinExistence type="inferred from homology"/>
<dbReference type="Gene3D" id="3.40.50.1360">
    <property type="match status" value="1"/>
</dbReference>
<gene>
    <name evidence="7" type="ORF">BleG1_3000</name>
</gene>
<feature type="domain" description="Sugar-binding" evidence="5">
    <location>
        <begin position="100"/>
        <end position="346"/>
    </location>
</feature>
<evidence type="ECO:0000256" key="1">
    <source>
        <dbReference type="ARBA" id="ARBA00010466"/>
    </source>
</evidence>
<dbReference type="InterPro" id="IPR036388">
    <property type="entry name" value="WH-like_DNA-bd_sf"/>
</dbReference>
<evidence type="ECO:0000313" key="8">
    <source>
        <dbReference type="Proteomes" id="UP000027142"/>
    </source>
</evidence>
<name>A0A060M668_9BACI</name>
<dbReference type="InterPro" id="IPR036390">
    <property type="entry name" value="WH_DNA-bd_sf"/>
</dbReference>
<dbReference type="SUPFAM" id="SSF100950">
    <property type="entry name" value="NagB/RpiA/CoA transferase-like"/>
    <property type="match status" value="1"/>
</dbReference>
<dbReference type="Pfam" id="PF04198">
    <property type="entry name" value="Sugar-bind"/>
    <property type="match status" value="1"/>
</dbReference>
<keyword evidence="3" id="KW-0238">DNA-binding</keyword>
<keyword evidence="8" id="KW-1185">Reference proteome</keyword>
<dbReference type="PATRIC" id="fig|1246626.3.peg.2991"/>
<evidence type="ECO:0000313" key="7">
    <source>
        <dbReference type="EMBL" id="AIC95564.1"/>
    </source>
</evidence>
<feature type="domain" description="CggR N-terminal DNA binding" evidence="6">
    <location>
        <begin position="28"/>
        <end position="97"/>
    </location>
</feature>
<accession>A0A060M668</accession>
<dbReference type="InterPro" id="IPR037171">
    <property type="entry name" value="NagB/RpiA_transferase-like"/>
</dbReference>
<dbReference type="EMBL" id="CP003923">
    <property type="protein sequence ID" value="AIC95564.1"/>
    <property type="molecule type" value="Genomic_DNA"/>
</dbReference>
<dbReference type="Proteomes" id="UP000027142">
    <property type="component" value="Chromosome"/>
</dbReference>
<evidence type="ECO:0000259" key="5">
    <source>
        <dbReference type="Pfam" id="PF04198"/>
    </source>
</evidence>
<keyword evidence="4" id="KW-0804">Transcription</keyword>
<dbReference type="GO" id="GO:0030246">
    <property type="term" value="F:carbohydrate binding"/>
    <property type="evidence" value="ECO:0007669"/>
    <property type="project" value="InterPro"/>
</dbReference>
<dbReference type="PANTHER" id="PTHR34294">
    <property type="entry name" value="TRANSCRIPTIONAL REGULATOR-RELATED"/>
    <property type="match status" value="1"/>
</dbReference>
<dbReference type="KEGG" id="ble:BleG1_3000"/>
<dbReference type="Pfam" id="PF21715">
    <property type="entry name" value="CggR_N"/>
    <property type="match status" value="1"/>
</dbReference>
<dbReference type="STRING" id="1246626.BleG1_3000"/>
<evidence type="ECO:0000259" key="6">
    <source>
        <dbReference type="Pfam" id="PF21715"/>
    </source>
</evidence>